<dbReference type="EMBL" id="WTYK01000003">
    <property type="protein sequence ID" value="MXP41161.1"/>
    <property type="molecule type" value="Genomic_DNA"/>
</dbReference>
<name>A0A6I4UQV3_9SPHN</name>
<dbReference type="RefSeq" id="WP_160746030.1">
    <property type="nucleotide sequence ID" value="NZ_WTYK01000003.1"/>
</dbReference>
<gene>
    <name evidence="1" type="ORF">GRI75_05810</name>
</gene>
<dbReference type="Proteomes" id="UP000469159">
    <property type="component" value="Unassembled WGS sequence"/>
</dbReference>
<proteinExistence type="predicted"/>
<dbReference type="AlphaFoldDB" id="A0A6I4UQV3"/>
<evidence type="ECO:0000313" key="1">
    <source>
        <dbReference type="EMBL" id="MXP41161.1"/>
    </source>
</evidence>
<protein>
    <submittedName>
        <fullName evidence="1">Uncharacterized protein</fullName>
    </submittedName>
</protein>
<reference evidence="1 2" key="1">
    <citation type="submission" date="2019-12" db="EMBL/GenBank/DDBJ databases">
        <title>Genomic-based taxomic classification of the family Erythrobacteraceae.</title>
        <authorList>
            <person name="Xu L."/>
        </authorList>
    </citation>
    <scope>NUCLEOTIDE SEQUENCE [LARGE SCALE GENOMIC DNA]</scope>
    <source>
        <strain evidence="1 2">MCCC 1K02066</strain>
    </source>
</reference>
<sequence>MQLDPPAKPHLPPRRRYRRSCAERLREELQTLAKGHADFIAHAERNWASVTFAGARHRIDLSFKGDEAVAAGEEFIAFLPEHEFSLPKRLVADATVTSVDHRIGADPRLALQVELLVLEED</sequence>
<keyword evidence="2" id="KW-1185">Reference proteome</keyword>
<dbReference type="OrthoDB" id="7473760at2"/>
<evidence type="ECO:0000313" key="2">
    <source>
        <dbReference type="Proteomes" id="UP000469159"/>
    </source>
</evidence>
<organism evidence="1 2">
    <name type="scientific">Croceibacterium soli</name>
    <dbReference type="NCBI Taxonomy" id="1739690"/>
    <lineage>
        <taxon>Bacteria</taxon>
        <taxon>Pseudomonadati</taxon>
        <taxon>Pseudomonadota</taxon>
        <taxon>Alphaproteobacteria</taxon>
        <taxon>Sphingomonadales</taxon>
        <taxon>Erythrobacteraceae</taxon>
        <taxon>Croceibacterium</taxon>
    </lineage>
</organism>
<accession>A0A6I4UQV3</accession>
<comment type="caution">
    <text evidence="1">The sequence shown here is derived from an EMBL/GenBank/DDBJ whole genome shotgun (WGS) entry which is preliminary data.</text>
</comment>